<dbReference type="Gene3D" id="3.40.50.11970">
    <property type="match status" value="1"/>
</dbReference>
<dbReference type="Gene3D" id="1.10.287.1490">
    <property type="match status" value="1"/>
</dbReference>
<dbReference type="PANTHER" id="PTHR37835:SF1">
    <property type="entry name" value="ALPHA-CLOSTRIPAIN"/>
    <property type="match status" value="1"/>
</dbReference>
<dbReference type="KEGG" id="pdl:Pyrde_0172"/>
<feature type="coiled-coil region" evidence="1">
    <location>
        <begin position="66"/>
        <end position="234"/>
    </location>
</feature>
<evidence type="ECO:0000256" key="1">
    <source>
        <dbReference type="SAM" id="Coils"/>
    </source>
</evidence>
<proteinExistence type="predicted"/>
<keyword evidence="1" id="KW-0175">Coiled coil</keyword>
<gene>
    <name evidence="2" type="ORF">Pyrde_0172</name>
</gene>
<dbReference type="PATRIC" id="fig|1273541.4.peg.180"/>
<accession>A0A0P0N192</accession>
<sequence length="840" mass="92048">MKGVARLNTARASFLALAFALVALLSIASISYTLYKNVEVLSIRVTNIEEANKYLNNSMGEVFWKLEEMTTHIKKIDEKLAELENNIYNVNEDMRASIEEVKNSLEAALAGISKQVYRLAETITAMRNQVEVLQEKVIELENSDRVSSERINNIYQKLSELERQITDLAKRLDNLEQEVARLEEQAGENAGKITDLENQLSVIQSLLSSLEQAVATLQNVAKDLVERVEALESANATITGGGSTTTAVANETTTKMFKWLILVYMAADNNLEHYAIKDINEMEEVGSTSDVAVVVLVDRARGFDDSNGGWTGTRVYLVTRDNDPDTIGSRLLFDLGEQSTNDPRLLRWFVENMTAMFPAEHILLILWNHGAGILGGFAVDMDSSLGNKTMDVVEIANALRGLDIDIIGFDACLMGGYEVAYYLQSVGKVMVASADTEPVEGWPYKDILGYIAANPDADVAEVAARIVQLYGESLTEYNMPATLIALNLTSLQSVNEAIAALSYHTYTPEDVWALARAMDAAVMYPLSDQYMLFLMGVAQYGYIDLYNALAIAEQLATQYTRGVIEQLMGVLENAVIASYVGTESPEVLGLSAIGRESLYSMTAELYNKTLWEALATPWSSLVDKVDTILLQDHEPPRASANVVETPEGMEVNVKVESQDVSNLYLEIRDSRDNATLSIVLLAPSTGIEIGDEYIPVWLNGSESSYVWSGAVYQLVFSGTVYPSTVVIDTATGLGIVPGIYRGGPLDYAVPAVMFFNLSTGEPLYVVDAENALLVELTETSEFLPLLLTPMGWSHTSGFLPVEGLRLEQVAPSDLGAGLDVYLVAVDLAGNFAEELLYSTT</sequence>
<dbReference type="SUPFAM" id="SSF57997">
    <property type="entry name" value="Tropomyosin"/>
    <property type="match status" value="1"/>
</dbReference>
<dbReference type="EMBL" id="CP013011">
    <property type="protein sequence ID" value="ALL00222.1"/>
    <property type="molecule type" value="Genomic_DNA"/>
</dbReference>
<evidence type="ECO:0000313" key="2">
    <source>
        <dbReference type="EMBL" id="ALL00222.1"/>
    </source>
</evidence>
<dbReference type="Proteomes" id="UP000058613">
    <property type="component" value="Chromosome"/>
</dbReference>
<organism evidence="2 3">
    <name type="scientific">Pyrodictium delaneyi</name>
    <dbReference type="NCBI Taxonomy" id="1273541"/>
    <lineage>
        <taxon>Archaea</taxon>
        <taxon>Thermoproteota</taxon>
        <taxon>Thermoprotei</taxon>
        <taxon>Desulfurococcales</taxon>
        <taxon>Pyrodictiaceae</taxon>
        <taxon>Pyrodictium</taxon>
    </lineage>
</organism>
<evidence type="ECO:0008006" key="4">
    <source>
        <dbReference type="Google" id="ProtNLM"/>
    </source>
</evidence>
<dbReference type="PANTHER" id="PTHR37835">
    <property type="entry name" value="ALPHA-CLOSTRIPAIN"/>
    <property type="match status" value="1"/>
</dbReference>
<dbReference type="InterPro" id="IPR005077">
    <property type="entry name" value="Peptidase_C11"/>
</dbReference>
<evidence type="ECO:0000313" key="3">
    <source>
        <dbReference type="Proteomes" id="UP000058613"/>
    </source>
</evidence>
<protein>
    <recommendedName>
        <fullName evidence="4">Peptidase C11 clostripain</fullName>
    </recommendedName>
</protein>
<name>A0A0P0N192_9CREN</name>
<dbReference type="Pfam" id="PF03415">
    <property type="entry name" value="Peptidase_C11"/>
    <property type="match status" value="1"/>
</dbReference>
<reference evidence="2 3" key="1">
    <citation type="submission" date="2015-10" db="EMBL/GenBank/DDBJ databases">
        <title>Complete genome sequence of hyperthermophilic archaeon Pyrodictium delaneyi Su06.</title>
        <authorList>
            <person name="Jung J.-H."/>
            <person name="Lin J."/>
            <person name="Holden J.F."/>
            <person name="Park C.-S."/>
        </authorList>
    </citation>
    <scope>NUCLEOTIDE SEQUENCE [LARGE SCALE GENOMIC DNA]</scope>
    <source>
        <strain evidence="2 3">Su06</strain>
    </source>
</reference>
<dbReference type="AlphaFoldDB" id="A0A0P0N192"/>